<proteinExistence type="predicted"/>
<gene>
    <name evidence="8" type="ORF">LUCI_5014</name>
</gene>
<dbReference type="Pfam" id="PF00359">
    <property type="entry name" value="PTS_EIIA_2"/>
    <property type="match status" value="1"/>
</dbReference>
<dbReference type="RefSeq" id="WP_122630520.1">
    <property type="nucleotide sequence ID" value="NZ_UPPP01000133.1"/>
</dbReference>
<protein>
    <submittedName>
        <fullName evidence="8">Phosphoenolpyruvate-dependent sugar phosphotransferase system eiia 2</fullName>
    </submittedName>
</protein>
<keyword evidence="6" id="KW-0418">Kinase</keyword>
<feature type="domain" description="PTS EIIA type-2" evidence="7">
    <location>
        <begin position="4"/>
        <end position="146"/>
    </location>
</feature>
<evidence type="ECO:0000313" key="8">
    <source>
        <dbReference type="EMBL" id="VBB09716.1"/>
    </source>
</evidence>
<evidence type="ECO:0000256" key="2">
    <source>
        <dbReference type="ARBA" id="ARBA00022448"/>
    </source>
</evidence>
<evidence type="ECO:0000256" key="3">
    <source>
        <dbReference type="ARBA" id="ARBA00022490"/>
    </source>
</evidence>
<evidence type="ECO:0000256" key="1">
    <source>
        <dbReference type="ARBA" id="ARBA00004496"/>
    </source>
</evidence>
<dbReference type="InterPro" id="IPR016152">
    <property type="entry name" value="PTrfase/Anion_transptr"/>
</dbReference>
<dbReference type="GO" id="GO:0005737">
    <property type="term" value="C:cytoplasm"/>
    <property type="evidence" value="ECO:0007669"/>
    <property type="project" value="UniProtKB-SubCell"/>
</dbReference>
<evidence type="ECO:0000256" key="6">
    <source>
        <dbReference type="ARBA" id="ARBA00022777"/>
    </source>
</evidence>
<dbReference type="GO" id="GO:0016301">
    <property type="term" value="F:kinase activity"/>
    <property type="evidence" value="ECO:0007669"/>
    <property type="project" value="UniProtKB-KW"/>
</dbReference>
<accession>A0A498RAH8</accession>
<dbReference type="AlphaFoldDB" id="A0A498RAH8"/>
<keyword evidence="5" id="KW-0598">Phosphotransferase system</keyword>
<keyword evidence="9" id="KW-1185">Reference proteome</keyword>
<dbReference type="Proteomes" id="UP000277811">
    <property type="component" value="Unassembled WGS sequence"/>
</dbReference>
<keyword evidence="4 8" id="KW-0808">Transferase</keyword>
<dbReference type="Gene3D" id="3.40.930.10">
    <property type="entry name" value="Mannitol-specific EII, Chain A"/>
    <property type="match status" value="1"/>
</dbReference>
<dbReference type="OrthoDB" id="369398at2"/>
<dbReference type="GO" id="GO:0009401">
    <property type="term" value="P:phosphoenolpyruvate-dependent sugar phosphotransferase system"/>
    <property type="evidence" value="ECO:0007669"/>
    <property type="project" value="UniProtKB-KW"/>
</dbReference>
<dbReference type="InterPro" id="IPR051351">
    <property type="entry name" value="Ascorbate-PTS_EIIA_comp"/>
</dbReference>
<evidence type="ECO:0000256" key="4">
    <source>
        <dbReference type="ARBA" id="ARBA00022679"/>
    </source>
</evidence>
<name>A0A498RAH8_9FIRM</name>
<dbReference type="PANTHER" id="PTHR36203">
    <property type="entry name" value="ASCORBATE-SPECIFIC PTS SYSTEM EIIA COMPONENT"/>
    <property type="match status" value="1"/>
</dbReference>
<dbReference type="SUPFAM" id="SSF55804">
    <property type="entry name" value="Phoshotransferase/anion transport protein"/>
    <property type="match status" value="1"/>
</dbReference>
<dbReference type="PROSITE" id="PS51094">
    <property type="entry name" value="PTS_EIIA_TYPE_2"/>
    <property type="match status" value="1"/>
</dbReference>
<dbReference type="CDD" id="cd00211">
    <property type="entry name" value="PTS_IIA_fru"/>
    <property type="match status" value="1"/>
</dbReference>
<evidence type="ECO:0000256" key="5">
    <source>
        <dbReference type="ARBA" id="ARBA00022683"/>
    </source>
</evidence>
<keyword evidence="2" id="KW-0813">Transport</keyword>
<dbReference type="EMBL" id="UPPP01000133">
    <property type="protein sequence ID" value="VBB09716.1"/>
    <property type="molecule type" value="Genomic_DNA"/>
</dbReference>
<keyword evidence="3" id="KW-0963">Cytoplasm</keyword>
<keyword evidence="8" id="KW-0670">Pyruvate</keyword>
<dbReference type="InterPro" id="IPR002178">
    <property type="entry name" value="PTS_EIIA_type-2_dom"/>
</dbReference>
<organism evidence="8 9">
    <name type="scientific">Lucifera butyrica</name>
    <dbReference type="NCBI Taxonomy" id="1351585"/>
    <lineage>
        <taxon>Bacteria</taxon>
        <taxon>Bacillati</taxon>
        <taxon>Bacillota</taxon>
        <taxon>Negativicutes</taxon>
        <taxon>Veillonellales</taxon>
        <taxon>Veillonellaceae</taxon>
        <taxon>Lucifera</taxon>
    </lineage>
</organism>
<reference evidence="8 9" key="1">
    <citation type="submission" date="2018-06" db="EMBL/GenBank/DDBJ databases">
        <authorList>
            <person name="Strepis N."/>
        </authorList>
    </citation>
    <scope>NUCLEOTIDE SEQUENCE [LARGE SCALE GENOMIC DNA]</scope>
    <source>
        <strain evidence="8">LUCI</strain>
    </source>
</reference>
<dbReference type="PROSITE" id="PS00372">
    <property type="entry name" value="PTS_EIIA_TYPE_2_HIS"/>
    <property type="match status" value="1"/>
</dbReference>
<sequence length="146" mass="16252">MLKSWLTEKTIKVKIEVTDWEDAIRKGGELLEKDDSIESRYIDAMIDSVKEIGPYIVLAPGIAMPHARPEAGAKKIGISLLTLKEAVNFGNKEHDPVSIVVCLCAIDHSTHLTAMTELVKILGDDEKVKKIKAAENSREVIELFRK</sequence>
<evidence type="ECO:0000313" key="9">
    <source>
        <dbReference type="Proteomes" id="UP000277811"/>
    </source>
</evidence>
<dbReference type="PANTHER" id="PTHR36203:SF5">
    <property type="entry name" value="PTS SYSTEM, EIIA COMPONENT"/>
    <property type="match status" value="1"/>
</dbReference>
<evidence type="ECO:0000259" key="7">
    <source>
        <dbReference type="PROSITE" id="PS51094"/>
    </source>
</evidence>
<comment type="subcellular location">
    <subcellularLocation>
        <location evidence="1">Cytoplasm</location>
    </subcellularLocation>
</comment>